<protein>
    <submittedName>
        <fullName evidence="1">Uncharacterized protein</fullName>
    </submittedName>
</protein>
<gene>
    <name evidence="1" type="ORF">FBLENPID_00015</name>
</gene>
<dbReference type="AlphaFoldDB" id="A0A7G9YTM9"/>
<accession>A0A7G9YTM9</accession>
<sequence>MAEMTERKTLWMRYVDFRRVRDLLLLIAENNGRLRAGTLEQEGIKKEILVKDEGTPLAHSPRYHYRKIIEHLGMAASIKGFYFVSEDERVKKLLSLAQFKEPLTEIEKETIAEMVIDNPDCKKYFFNCFIEKQRYDLSTFREKANWLKVETRGKEGVVLLNPIDHPLFYINTSELMYAVFWGVRLWSLELGITDEIFIHYNDGRIIYPIRKKDSLIKDEIISHLMSFVKFQPKGKWATLSMQDIVKEVALSLRISVEEIKGAVIELKRQFPQYIDFVPSSSSFIDLKTPFWLQDQVLMKAYLEDKEGRFISHIKIHKDLYRILRKKKGGAS</sequence>
<dbReference type="EMBL" id="MT631467">
    <property type="protein sequence ID" value="QNO51363.1"/>
    <property type="molecule type" value="Genomic_DNA"/>
</dbReference>
<name>A0A7G9YTM9_9EURY</name>
<organism evidence="1">
    <name type="scientific">Candidatus Methanophagaceae archaeon ANME-1 ERB6</name>
    <dbReference type="NCBI Taxonomy" id="2759912"/>
    <lineage>
        <taxon>Archaea</taxon>
        <taxon>Methanobacteriati</taxon>
        <taxon>Methanobacteriota</taxon>
        <taxon>Stenosarchaea group</taxon>
        <taxon>Methanomicrobia</taxon>
        <taxon>Candidatus Methanophagales</taxon>
        <taxon>Candidatus Methanophagaceae</taxon>
    </lineage>
</organism>
<proteinExistence type="predicted"/>
<evidence type="ECO:0000313" key="1">
    <source>
        <dbReference type="EMBL" id="QNO51363.1"/>
    </source>
</evidence>
<reference evidence="1" key="1">
    <citation type="submission" date="2020-06" db="EMBL/GenBank/DDBJ databases">
        <title>Unique genomic features of the anaerobic methanotrophic archaea.</title>
        <authorList>
            <person name="Chadwick G.L."/>
            <person name="Skennerton C.T."/>
            <person name="Laso-Perez R."/>
            <person name="Leu A.O."/>
            <person name="Speth D.R."/>
            <person name="Yu H."/>
            <person name="Morgan-Lang C."/>
            <person name="Hatzenpichler R."/>
            <person name="Goudeau D."/>
            <person name="Malmstrom R."/>
            <person name="Brazelton W.J."/>
            <person name="Woyke T."/>
            <person name="Hallam S.J."/>
            <person name="Tyson G.W."/>
            <person name="Wegener G."/>
            <person name="Boetius A."/>
            <person name="Orphan V."/>
        </authorList>
    </citation>
    <scope>NUCLEOTIDE SEQUENCE</scope>
</reference>